<comment type="caution">
    <text evidence="1">The sequence shown here is derived from an EMBL/GenBank/DDBJ whole genome shotgun (WGS) entry which is preliminary data.</text>
</comment>
<dbReference type="AlphaFoldDB" id="A0A5B1CCU0"/>
<name>A0A5B1CCU0_9BACT</name>
<evidence type="ECO:0000313" key="1">
    <source>
        <dbReference type="EMBL" id="KAA1258947.1"/>
    </source>
</evidence>
<gene>
    <name evidence="1" type="ORF">LF1_14710</name>
</gene>
<dbReference type="RefSeq" id="WP_068265735.1">
    <property type="nucleotide sequence ID" value="NZ_LWSK01000096.1"/>
</dbReference>
<dbReference type="Proteomes" id="UP000322699">
    <property type="component" value="Unassembled WGS sequence"/>
</dbReference>
<organism evidence="1 2">
    <name type="scientific">Rubripirellula obstinata</name>
    <dbReference type="NCBI Taxonomy" id="406547"/>
    <lineage>
        <taxon>Bacteria</taxon>
        <taxon>Pseudomonadati</taxon>
        <taxon>Planctomycetota</taxon>
        <taxon>Planctomycetia</taxon>
        <taxon>Pirellulales</taxon>
        <taxon>Pirellulaceae</taxon>
        <taxon>Rubripirellula</taxon>
    </lineage>
</organism>
<accession>A0A5B1CCU0</accession>
<reference evidence="1 2" key="1">
    <citation type="submission" date="2019-08" db="EMBL/GenBank/DDBJ databases">
        <title>Deep-cultivation of Planctomycetes and their phenomic and genomic characterization uncovers novel biology.</title>
        <authorList>
            <person name="Wiegand S."/>
            <person name="Jogler M."/>
            <person name="Boedeker C."/>
            <person name="Pinto D."/>
            <person name="Vollmers J."/>
            <person name="Rivas-Marin E."/>
            <person name="Kohn T."/>
            <person name="Peeters S.H."/>
            <person name="Heuer A."/>
            <person name="Rast P."/>
            <person name="Oberbeckmann S."/>
            <person name="Bunk B."/>
            <person name="Jeske O."/>
            <person name="Meyerdierks A."/>
            <person name="Storesund J.E."/>
            <person name="Kallscheuer N."/>
            <person name="Luecker S."/>
            <person name="Lage O.M."/>
            <person name="Pohl T."/>
            <person name="Merkel B.J."/>
            <person name="Hornburger P."/>
            <person name="Mueller R.-W."/>
            <person name="Bruemmer F."/>
            <person name="Labrenz M."/>
            <person name="Spormann A.M."/>
            <person name="Op Den Camp H."/>
            <person name="Overmann J."/>
            <person name="Amann R."/>
            <person name="Jetten M.S.M."/>
            <person name="Mascher T."/>
            <person name="Medema M.H."/>
            <person name="Devos D.P."/>
            <person name="Kaster A.-K."/>
            <person name="Ovreas L."/>
            <person name="Rohde M."/>
            <person name="Galperin M.Y."/>
            <person name="Jogler C."/>
        </authorList>
    </citation>
    <scope>NUCLEOTIDE SEQUENCE [LARGE SCALE GENOMIC DNA]</scope>
    <source>
        <strain evidence="1 2">LF1</strain>
    </source>
</reference>
<protein>
    <submittedName>
        <fullName evidence="1">Uncharacterized protein</fullName>
    </submittedName>
</protein>
<evidence type="ECO:0000313" key="2">
    <source>
        <dbReference type="Proteomes" id="UP000322699"/>
    </source>
</evidence>
<dbReference type="EMBL" id="VRLW01000001">
    <property type="protein sequence ID" value="KAA1258947.1"/>
    <property type="molecule type" value="Genomic_DNA"/>
</dbReference>
<sequence>MKLSEWTRIAKSINADIAGLTLASRLRNDVRNSIQQSADDPTEEHFIDEDSFGHSLFEPFRSQHGGAEIKVWKTHRAGLQCSDIAGADLYYEIADRAYVLVQYKKPTKSGRIARDAEQLTTLKNACPVTCPPPHRFRCGSWFTICEPDNRSYFTACEADAIFGQYNSRKAEYFINGLTKEQFLHDFGAAIIGARTEAIDIESYRKSAIAENRVVVNAVRQ</sequence>
<proteinExistence type="predicted"/>
<keyword evidence="2" id="KW-1185">Reference proteome</keyword>